<feature type="domain" description="Sec16 central conserved" evidence="9">
    <location>
        <begin position="317"/>
        <end position="438"/>
    </location>
</feature>
<feature type="compositionally biased region" description="Polar residues" evidence="7">
    <location>
        <begin position="926"/>
        <end position="978"/>
    </location>
</feature>
<evidence type="ECO:0000256" key="1">
    <source>
        <dbReference type="ARBA" id="ARBA00005927"/>
    </source>
</evidence>
<dbReference type="PANTHER" id="PTHR13402:SF6">
    <property type="entry name" value="SECRETORY 16, ISOFORM I"/>
    <property type="match status" value="1"/>
</dbReference>
<evidence type="ECO:0000256" key="6">
    <source>
        <dbReference type="RuleBase" id="RU364101"/>
    </source>
</evidence>
<dbReference type="Gene3D" id="1.25.40.1030">
    <property type="match status" value="1"/>
</dbReference>
<evidence type="ECO:0000259" key="8">
    <source>
        <dbReference type="Pfam" id="PF12931"/>
    </source>
</evidence>
<dbReference type="GO" id="GO:0012507">
    <property type="term" value="C:ER to Golgi transport vesicle membrane"/>
    <property type="evidence" value="ECO:0007669"/>
    <property type="project" value="TreeGrafter"/>
</dbReference>
<feature type="domain" description="Sec16 Sec23-binding" evidence="8">
    <location>
        <begin position="687"/>
        <end position="813"/>
    </location>
</feature>
<feature type="compositionally biased region" description="Polar residues" evidence="7">
    <location>
        <begin position="1123"/>
        <end position="1153"/>
    </location>
</feature>
<keyword evidence="2 6" id="KW-0813">Transport</keyword>
<dbReference type="Proteomes" id="UP000789375">
    <property type="component" value="Unassembled WGS sequence"/>
</dbReference>
<reference evidence="10" key="1">
    <citation type="submission" date="2021-06" db="EMBL/GenBank/DDBJ databases">
        <authorList>
            <person name="Kallberg Y."/>
            <person name="Tangrot J."/>
            <person name="Rosling A."/>
        </authorList>
    </citation>
    <scope>NUCLEOTIDE SEQUENCE</scope>
    <source>
        <strain evidence="10">87-6 pot B 2015</strain>
    </source>
</reference>
<dbReference type="Pfam" id="PF12932">
    <property type="entry name" value="Sec16"/>
    <property type="match status" value="1"/>
</dbReference>
<dbReference type="GO" id="GO:0016192">
    <property type="term" value="P:vesicle-mediated transport"/>
    <property type="evidence" value="ECO:0007669"/>
    <property type="project" value="UniProtKB-KW"/>
</dbReference>
<evidence type="ECO:0000256" key="3">
    <source>
        <dbReference type="ARBA" id="ARBA00022824"/>
    </source>
</evidence>
<feature type="region of interest" description="Disordered" evidence="7">
    <location>
        <begin position="179"/>
        <end position="198"/>
    </location>
</feature>
<keyword evidence="6" id="KW-0072">Autophagy</keyword>
<evidence type="ECO:0000259" key="9">
    <source>
        <dbReference type="Pfam" id="PF12932"/>
    </source>
</evidence>
<keyword evidence="6" id="KW-0472">Membrane</keyword>
<feature type="region of interest" description="Disordered" evidence="7">
    <location>
        <begin position="1045"/>
        <end position="1067"/>
    </location>
</feature>
<keyword evidence="11" id="KW-1185">Reference proteome</keyword>
<dbReference type="GO" id="GO:0070973">
    <property type="term" value="P:protein localization to endoplasmic reticulum exit site"/>
    <property type="evidence" value="ECO:0007669"/>
    <property type="project" value="TreeGrafter"/>
</dbReference>
<dbReference type="PANTHER" id="PTHR13402">
    <property type="entry name" value="RGPR-RELATED"/>
    <property type="match status" value="1"/>
</dbReference>
<evidence type="ECO:0000313" key="10">
    <source>
        <dbReference type="EMBL" id="CAG8695641.1"/>
    </source>
</evidence>
<dbReference type="Pfam" id="PF12931">
    <property type="entry name" value="TPR_Sec16"/>
    <property type="match status" value="2"/>
</dbReference>
<keyword evidence="4 6" id="KW-0931">ER-Golgi transport</keyword>
<protein>
    <recommendedName>
        <fullName evidence="6">Protein transport protein sec16</fullName>
    </recommendedName>
</protein>
<dbReference type="GO" id="GO:0070971">
    <property type="term" value="C:endoplasmic reticulum exit site"/>
    <property type="evidence" value="ECO:0007669"/>
    <property type="project" value="UniProtKB-ARBA"/>
</dbReference>
<evidence type="ECO:0000256" key="4">
    <source>
        <dbReference type="ARBA" id="ARBA00022892"/>
    </source>
</evidence>
<dbReference type="EMBL" id="CAJVPP010008266">
    <property type="protein sequence ID" value="CAG8695641.1"/>
    <property type="molecule type" value="Genomic_DNA"/>
</dbReference>
<comment type="caution">
    <text evidence="10">The sequence shown here is derived from an EMBL/GenBank/DDBJ whole genome shotgun (WGS) entry which is preliminary data.</text>
</comment>
<feature type="region of interest" description="Disordered" evidence="7">
    <location>
        <begin position="898"/>
        <end position="978"/>
    </location>
</feature>
<comment type="subcellular location">
    <subcellularLocation>
        <location evidence="6">Endoplasmic reticulum membrane</location>
    </subcellularLocation>
</comment>
<dbReference type="GO" id="GO:0005789">
    <property type="term" value="C:endoplasmic reticulum membrane"/>
    <property type="evidence" value="ECO:0007669"/>
    <property type="project" value="UniProtKB-SubCell"/>
</dbReference>
<dbReference type="CDD" id="cd09233">
    <property type="entry name" value="ACE1-Sec16-like"/>
    <property type="match status" value="1"/>
</dbReference>
<keyword evidence="6" id="KW-0653">Protein transport</keyword>
<comment type="function">
    <text evidence="5 6">Involved in the initiation of assembly of the COPII coat required for the formation of transport vesicles from the endoplasmic reticulum (ER) and the selection of cargo molecules. Also involved in autophagy.</text>
</comment>
<evidence type="ECO:0000313" key="11">
    <source>
        <dbReference type="Proteomes" id="UP000789375"/>
    </source>
</evidence>
<dbReference type="InterPro" id="IPR024340">
    <property type="entry name" value="Sec16_CCD"/>
</dbReference>
<feature type="region of interest" description="Disordered" evidence="7">
    <location>
        <begin position="1105"/>
        <end position="1182"/>
    </location>
</feature>
<evidence type="ECO:0000256" key="5">
    <source>
        <dbReference type="ARBA" id="ARBA00024687"/>
    </source>
</evidence>
<feature type="non-terminal residue" evidence="10">
    <location>
        <position position="1182"/>
    </location>
</feature>
<dbReference type="InterPro" id="IPR024298">
    <property type="entry name" value="Sec16_Sec23-bd"/>
</dbReference>
<proteinExistence type="inferred from homology"/>
<comment type="similarity">
    <text evidence="1 6">Belongs to the SEC16 family.</text>
</comment>
<feature type="compositionally biased region" description="Basic and acidic residues" evidence="7">
    <location>
        <begin position="1052"/>
        <end position="1067"/>
    </location>
</feature>
<accession>A0A9N9EY34</accession>
<feature type="compositionally biased region" description="Polar residues" evidence="7">
    <location>
        <begin position="898"/>
        <end position="918"/>
    </location>
</feature>
<evidence type="ECO:0000256" key="7">
    <source>
        <dbReference type="SAM" id="MobiDB-lite"/>
    </source>
</evidence>
<organism evidence="10 11">
    <name type="scientific">Funneliformis mosseae</name>
    <name type="common">Endomycorrhizal fungus</name>
    <name type="synonym">Glomus mosseae</name>
    <dbReference type="NCBI Taxonomy" id="27381"/>
    <lineage>
        <taxon>Eukaryota</taxon>
        <taxon>Fungi</taxon>
        <taxon>Fungi incertae sedis</taxon>
        <taxon>Mucoromycota</taxon>
        <taxon>Glomeromycotina</taxon>
        <taxon>Glomeromycetes</taxon>
        <taxon>Glomerales</taxon>
        <taxon>Glomeraceae</taxon>
        <taxon>Funneliformis</taxon>
    </lineage>
</organism>
<feature type="domain" description="Sec16 Sec23-binding" evidence="8">
    <location>
        <begin position="500"/>
        <end position="682"/>
    </location>
</feature>
<keyword evidence="3 6" id="KW-0256">Endoplasmic reticulum</keyword>
<dbReference type="GO" id="GO:0007030">
    <property type="term" value="P:Golgi organization"/>
    <property type="evidence" value="ECO:0007669"/>
    <property type="project" value="TreeGrafter"/>
</dbReference>
<dbReference type="GO" id="GO:0015031">
    <property type="term" value="P:protein transport"/>
    <property type="evidence" value="ECO:0007669"/>
    <property type="project" value="UniProtKB-KW"/>
</dbReference>
<dbReference type="AlphaFoldDB" id="A0A9N9EY34"/>
<sequence length="1182" mass="130593">VTTGTEQVNYQYQGYDASQTSRGTTTETDLANYQYNEYDTNQTAAEPITEKEQILYQSYDTSQAGFDNTVATNYQYPAYETNQSAAIETVAEADQSNYQYLGYNMGEIAVDGTDGQGQFNYPYQEHETGQATIDNNDETSQANYQYTSYDASQINHQATSQPTVDNKVETEQSNYYQGYQHVPSHPSQTSPPPMSPSPKGSILISCPYPQCGGENKSTAKFCSDCGKQINSNVMRSIIPAVGISEVMTTEIYNNANAYSEQYSASSFASYGNHDTQYLERDSGVSLDPLQSDYQQYYGTDDVNAVNDPLGRTKGCRPIIAFGFGGKMFTMFPRTVQRFTSTDQSTPITKSAPGVFSVRVLKDIIPVSDITDFPGPLLMDNNRGGIKAKRKSVLKYLDDQIQVTETKLSSFNGEEIEKKELEMIIIVWNLFKIMFENDGMLIGSSKVEELVRNILVPFASKSDDDEVNFTVPADTSFEDLSQTPESTSLTYSVSSKAVDKLQELLLKGDRVVAINHAMNENLWAHALIIASCVNKDLWKEVVTGFIKHEMGTQKGEALESNGRESLRVLYSLFAGQGQNAAKEFLPYSNLLNRITQSPVAAMIPTLPNTSHYSSNPNVPYGGASISTSHSSSSARDVPLDSLVKWRETIAMILANRTPGDNQVISALGDMLKECGWVHAAHICNFHNWQSLRMTEIYEFGLSLNSNDGGLPHLQAYKLLYAWWLADCGYLNESRRYCESIANIVKVYTKGSPYFHGCFLQKLKDLTQRLLEHGGNNNGINETSSWLFAKKMPKATLDSLWGSLEGKFHKFVAGDTVEENVTKTSFSNTQEAVGPFSHFSSITHPTSEVPSRSASASDFRSIPNPINTRRATTPNAIIQRQLNGNQQRLSTPTGVQYDLVNSYNSNFSPTTPDGQNTMSSVPEGGSIGTSPTDVKNEYNNWQSFNNSQQYNGHSNEQQSTQSGYNYSLSDNSNAEENNKQKQQAMYPYYQPLGNNTSTYNNESAWWSSPNADSNVAQNVDQAQTDVVDGGDFISPMDSSGFTPFFSAPAPAPAPKHEAKQEDKKAEEKTGWFGRWFGKKEVGGKTANLGEESSFYFDPVQKRWINKKAGAETINASTSLPPPPQRSKTTSPQRSQSLTSSNPSRQSLPPTDNKNFTGPPISATPPPQNKGGRASSASMKKRARS</sequence>
<name>A0A9N9EY34_FUNMO</name>
<feature type="region of interest" description="Disordered" evidence="7">
    <location>
        <begin position="842"/>
        <end position="873"/>
    </location>
</feature>
<feature type="non-terminal residue" evidence="10">
    <location>
        <position position="1"/>
    </location>
</feature>
<gene>
    <name evidence="10" type="ORF">FMOSSE_LOCUS13565</name>
</gene>
<dbReference type="GO" id="GO:0006914">
    <property type="term" value="P:autophagy"/>
    <property type="evidence" value="ECO:0007669"/>
    <property type="project" value="UniProtKB-KW"/>
</dbReference>
<evidence type="ECO:0000256" key="2">
    <source>
        <dbReference type="ARBA" id="ARBA00022448"/>
    </source>
</evidence>